<feature type="transmembrane region" description="Helical" evidence="5">
    <location>
        <begin position="233"/>
        <end position="253"/>
    </location>
</feature>
<evidence type="ECO:0000256" key="3">
    <source>
        <dbReference type="ARBA" id="ARBA00022989"/>
    </source>
</evidence>
<reference evidence="7" key="1">
    <citation type="submission" date="2014-03" db="EMBL/GenBank/DDBJ databases">
        <title>Draft genome sequence of the novel thermoacidophilic archaea Acidianus copahuensis ALE1 strain, isolated from Copahue volcanic area in Neuquen Argentina.</title>
        <authorList>
            <person name="Urbieta M.S."/>
            <person name="Rascovan N."/>
            <person name="Castro C."/>
            <person name="Revale S."/>
            <person name="Giaveno M.A."/>
            <person name="Vazquez M.P."/>
            <person name="Donati E.R."/>
        </authorList>
    </citation>
    <scope>NUCLEOTIDE SEQUENCE [LARGE SCALE GENOMIC DNA]</scope>
    <source>
        <strain evidence="7">ALE1</strain>
    </source>
</reference>
<feature type="transmembrane region" description="Helical" evidence="5">
    <location>
        <begin position="51"/>
        <end position="72"/>
    </location>
</feature>
<dbReference type="InterPro" id="IPR005829">
    <property type="entry name" value="Sugar_transporter_CS"/>
</dbReference>
<evidence type="ECO:0000313" key="8">
    <source>
        <dbReference type="Proteomes" id="UP000024332"/>
    </source>
</evidence>
<comment type="subcellular location">
    <subcellularLocation>
        <location evidence="1">Membrane</location>
        <topology evidence="1">Multi-pass membrane protein</topology>
    </subcellularLocation>
</comment>
<keyword evidence="4 5" id="KW-0472">Membrane</keyword>
<keyword evidence="3 5" id="KW-1133">Transmembrane helix</keyword>
<feature type="transmembrane region" description="Helical" evidence="5">
    <location>
        <begin position="12"/>
        <end position="39"/>
    </location>
</feature>
<keyword evidence="8" id="KW-1185">Reference proteome</keyword>
<dbReference type="GO" id="GO:0005886">
    <property type="term" value="C:plasma membrane"/>
    <property type="evidence" value="ECO:0007669"/>
    <property type="project" value="TreeGrafter"/>
</dbReference>
<sequence length="448" mass="48456">MKGGWSFRSFEIKNVLTAGMGMFTDGYELYAISLVFYLLESSIHMSKIQEGVLVAGSYYGAAISAIIMGFLSDRLGRRFMYGLDVFLMTLGIIGQSISQNYTQILLFRLILGMGIGADYVLSPIIAAENSSPKNRGKVMIVTFAVLWGLGAVAAAFVEQILLIANVSPSLVWRLVFLAGSIPAFSVFYLRRKIPETYKFLTKIKPIKKELERLEKEVGNVVVEVDRTPFKKRLLTSSGFIIVASLLWLLYDMYSSTFAIYGPITIAANLGLTPIAFTYAAQLFAGLPGQFISISLVDRIGRKPLIVIGYAGVFIWLLMYSLLLMRPSLFGINLSGTGQISSVTLTGIGAILGFSFYLLNYLFAAIGPASIIGSAMLAPELVPTKIRGTGQAISVATDRLSAALSITAFPLLLSNYGLGALLAVYAIIALSSSLITLIVIPETKGVSLS</sequence>
<evidence type="ECO:0000256" key="1">
    <source>
        <dbReference type="ARBA" id="ARBA00004141"/>
    </source>
</evidence>
<feature type="transmembrane region" description="Helical" evidence="5">
    <location>
        <begin position="170"/>
        <end position="189"/>
    </location>
</feature>
<keyword evidence="2 5" id="KW-0812">Transmembrane</keyword>
<dbReference type="PANTHER" id="PTHR23508">
    <property type="entry name" value="CARBOXYLIC ACID TRANSPORTER PROTEIN HOMOLOG"/>
    <property type="match status" value="1"/>
</dbReference>
<dbReference type="OrthoDB" id="117970at2157"/>
<dbReference type="PANTHER" id="PTHR23508:SF10">
    <property type="entry name" value="CARBOXYLIC ACID TRANSPORTER PROTEIN HOMOLOG"/>
    <property type="match status" value="1"/>
</dbReference>
<dbReference type="Proteomes" id="UP000024332">
    <property type="component" value="Unassembled WGS sequence"/>
</dbReference>
<dbReference type="InterPro" id="IPR036259">
    <property type="entry name" value="MFS_trans_sf"/>
</dbReference>
<dbReference type="STRING" id="1160895.CM19_01505"/>
<dbReference type="InterPro" id="IPR020846">
    <property type="entry name" value="MFS_dom"/>
</dbReference>
<dbReference type="Gene3D" id="1.20.1250.20">
    <property type="entry name" value="MFS general substrate transporter like domains"/>
    <property type="match status" value="1"/>
</dbReference>
<comment type="caution">
    <text evidence="7">The sequence shown here is derived from an EMBL/GenBank/DDBJ whole genome shotgun (WGS) entry which is preliminary data.</text>
</comment>
<evidence type="ECO:0000256" key="5">
    <source>
        <dbReference type="SAM" id="Phobius"/>
    </source>
</evidence>
<dbReference type="PROSITE" id="PS50850">
    <property type="entry name" value="MFS"/>
    <property type="match status" value="1"/>
</dbReference>
<dbReference type="GO" id="GO:0046943">
    <property type="term" value="F:carboxylic acid transmembrane transporter activity"/>
    <property type="evidence" value="ECO:0007669"/>
    <property type="project" value="TreeGrafter"/>
</dbReference>
<proteinExistence type="predicted"/>
<feature type="transmembrane region" description="Helical" evidence="5">
    <location>
        <begin position="417"/>
        <end position="439"/>
    </location>
</feature>
<dbReference type="RefSeq" id="WP_048098632.1">
    <property type="nucleotide sequence ID" value="NZ_JFZT01000015.1"/>
</dbReference>
<dbReference type="AlphaFoldDB" id="A0A031LSM6"/>
<feature type="transmembrane region" description="Helical" evidence="5">
    <location>
        <begin position="304"/>
        <end position="324"/>
    </location>
</feature>
<feature type="transmembrane region" description="Helical" evidence="5">
    <location>
        <begin position="138"/>
        <end position="164"/>
    </location>
</feature>
<evidence type="ECO:0000259" key="6">
    <source>
        <dbReference type="PROSITE" id="PS50850"/>
    </source>
</evidence>
<accession>A0A031LSM6</accession>
<feature type="transmembrane region" description="Helical" evidence="5">
    <location>
        <begin position="104"/>
        <end position="126"/>
    </location>
</feature>
<feature type="transmembrane region" description="Helical" evidence="5">
    <location>
        <begin position="344"/>
        <end position="370"/>
    </location>
</feature>
<evidence type="ECO:0000256" key="2">
    <source>
        <dbReference type="ARBA" id="ARBA00022692"/>
    </source>
</evidence>
<evidence type="ECO:0000256" key="4">
    <source>
        <dbReference type="ARBA" id="ARBA00023136"/>
    </source>
</evidence>
<organism evidence="7 8">
    <name type="scientific">Candidatus Acidianus copahuensis</name>
    <dbReference type="NCBI Taxonomy" id="1160895"/>
    <lineage>
        <taxon>Archaea</taxon>
        <taxon>Thermoproteota</taxon>
        <taxon>Thermoprotei</taxon>
        <taxon>Sulfolobales</taxon>
        <taxon>Sulfolobaceae</taxon>
        <taxon>Acidianus</taxon>
    </lineage>
</organism>
<name>A0A031LSM6_9CREN</name>
<protein>
    <submittedName>
        <fullName evidence="7">MFS transporter</fullName>
    </submittedName>
</protein>
<evidence type="ECO:0000313" key="7">
    <source>
        <dbReference type="EMBL" id="EZQ11387.1"/>
    </source>
</evidence>
<dbReference type="InterPro" id="IPR005828">
    <property type="entry name" value="MFS_sugar_transport-like"/>
</dbReference>
<feature type="domain" description="Major facilitator superfamily (MFS) profile" evidence="6">
    <location>
        <begin position="14"/>
        <end position="443"/>
    </location>
</feature>
<gene>
    <name evidence="7" type="ORF">CM19_01505</name>
</gene>
<dbReference type="PROSITE" id="PS00217">
    <property type="entry name" value="SUGAR_TRANSPORT_2"/>
    <property type="match status" value="1"/>
</dbReference>
<dbReference type="EMBL" id="JFZT01000015">
    <property type="protein sequence ID" value="EZQ11387.1"/>
    <property type="molecule type" value="Genomic_DNA"/>
</dbReference>
<dbReference type="Pfam" id="PF00083">
    <property type="entry name" value="Sugar_tr"/>
    <property type="match status" value="1"/>
</dbReference>
<dbReference type="SUPFAM" id="SSF103473">
    <property type="entry name" value="MFS general substrate transporter"/>
    <property type="match status" value="1"/>
</dbReference>